<feature type="chain" id="PRO_5045076075" evidence="2">
    <location>
        <begin position="23"/>
        <end position="254"/>
    </location>
</feature>
<gene>
    <name evidence="4" type="primary">LOC113522932</name>
</gene>
<sequence length="254" mass="29634">MKKRCLFICVFLFICVQLNVECQVCTRSVKKFVPVRKTFYRTYVATYKKANCWFRCTRTMIKSYIEHRDIIDSRRETVKYCCSGYIRNDTVSDKDIKCIPKCSTKCENGYCKEPGKCEYPNSISSTSNDNNRTELFDIIIENSTLYTSYVTIPGNIDVKFNITKEAIHKTSSLTLWMLIAIALTILNSMLIIIILFIKRKALYKYCKGDSYAVKAEVSTTEVSEQFDFNQIKFSSIMRKKQNEEREQEECNNKA</sequence>
<dbReference type="RefSeq" id="XP_031767274.2">
    <property type="nucleotide sequence ID" value="XM_031911414.2"/>
</dbReference>
<reference evidence="4" key="1">
    <citation type="submission" date="2025-08" db="UniProtKB">
        <authorList>
            <consortium name="RefSeq"/>
        </authorList>
    </citation>
    <scope>IDENTIFICATION</scope>
    <source>
        <tissue evidence="4">Whole larvae</tissue>
    </source>
</reference>
<feature type="signal peptide" evidence="2">
    <location>
        <begin position="1"/>
        <end position="22"/>
    </location>
</feature>
<name>A0A6J3C8D8_GALME</name>
<dbReference type="AlphaFoldDB" id="A0A6J3C8D8"/>
<keyword evidence="1" id="KW-0812">Transmembrane</keyword>
<keyword evidence="1" id="KW-0472">Membrane</keyword>
<dbReference type="Gene3D" id="2.10.25.10">
    <property type="entry name" value="Laminin"/>
    <property type="match status" value="1"/>
</dbReference>
<protein>
    <submittedName>
        <fullName evidence="4">Uncharacterized protein LOC113522932 isoform X2</fullName>
    </submittedName>
</protein>
<keyword evidence="1" id="KW-1133">Transmembrane helix</keyword>
<accession>A0A6J3C8D8</accession>
<evidence type="ECO:0000313" key="3">
    <source>
        <dbReference type="Proteomes" id="UP001652740"/>
    </source>
</evidence>
<feature type="transmembrane region" description="Helical" evidence="1">
    <location>
        <begin position="173"/>
        <end position="197"/>
    </location>
</feature>
<evidence type="ECO:0000256" key="2">
    <source>
        <dbReference type="SAM" id="SignalP"/>
    </source>
</evidence>
<keyword evidence="3" id="KW-1185">Reference proteome</keyword>
<proteinExistence type="predicted"/>
<evidence type="ECO:0000256" key="1">
    <source>
        <dbReference type="SAM" id="Phobius"/>
    </source>
</evidence>
<dbReference type="Proteomes" id="UP001652740">
    <property type="component" value="Unplaced"/>
</dbReference>
<dbReference type="GeneID" id="113522932"/>
<evidence type="ECO:0000313" key="4">
    <source>
        <dbReference type="RefSeq" id="XP_031767274.2"/>
    </source>
</evidence>
<organism evidence="3 4">
    <name type="scientific">Galleria mellonella</name>
    <name type="common">Greater wax moth</name>
    <dbReference type="NCBI Taxonomy" id="7137"/>
    <lineage>
        <taxon>Eukaryota</taxon>
        <taxon>Metazoa</taxon>
        <taxon>Ecdysozoa</taxon>
        <taxon>Arthropoda</taxon>
        <taxon>Hexapoda</taxon>
        <taxon>Insecta</taxon>
        <taxon>Pterygota</taxon>
        <taxon>Neoptera</taxon>
        <taxon>Endopterygota</taxon>
        <taxon>Lepidoptera</taxon>
        <taxon>Glossata</taxon>
        <taxon>Ditrysia</taxon>
        <taxon>Pyraloidea</taxon>
        <taxon>Pyralidae</taxon>
        <taxon>Galleriinae</taxon>
        <taxon>Galleria</taxon>
    </lineage>
</organism>
<keyword evidence="2" id="KW-0732">Signal</keyword>